<feature type="domain" description="HTH CENPB-type" evidence="2">
    <location>
        <begin position="40"/>
        <end position="111"/>
    </location>
</feature>
<dbReference type="OrthoDB" id="2446582at2759"/>
<dbReference type="Gene3D" id="1.10.10.60">
    <property type="entry name" value="Homeodomain-like"/>
    <property type="match status" value="1"/>
</dbReference>
<dbReference type="InParanoid" id="A0A163EIN6"/>
<dbReference type="SMART" id="SM00674">
    <property type="entry name" value="CENPB"/>
    <property type="match status" value="1"/>
</dbReference>
<dbReference type="RefSeq" id="XP_018296890.1">
    <property type="nucleotide sequence ID" value="XM_018430479.1"/>
</dbReference>
<accession>A0A163EIN6</accession>
<reference evidence="4" key="1">
    <citation type="submission" date="2015-06" db="EMBL/GenBank/DDBJ databases">
        <title>Expansion of signal transduction pathways in fungi by whole-genome duplication.</title>
        <authorList>
            <consortium name="DOE Joint Genome Institute"/>
            <person name="Corrochano L.M."/>
            <person name="Kuo A."/>
            <person name="Marcet-Houben M."/>
            <person name="Polaino S."/>
            <person name="Salamov A."/>
            <person name="Villalobos J.M."/>
            <person name="Alvarez M.I."/>
            <person name="Avalos J."/>
            <person name="Benito E.P."/>
            <person name="Benoit I."/>
            <person name="Burger G."/>
            <person name="Camino L.P."/>
            <person name="Canovas D."/>
            <person name="Cerda-Olmedo E."/>
            <person name="Cheng J.-F."/>
            <person name="Dominguez A."/>
            <person name="Elias M."/>
            <person name="Eslava A.P."/>
            <person name="Glaser F."/>
            <person name="Grimwood J."/>
            <person name="Gutierrez G."/>
            <person name="Heitman J."/>
            <person name="Henrissat B."/>
            <person name="Iturriaga E.A."/>
            <person name="Lang B.F."/>
            <person name="Lavin J.L."/>
            <person name="Lee S."/>
            <person name="Li W."/>
            <person name="Lindquist E."/>
            <person name="Lopez-Garcia S."/>
            <person name="Luque E.M."/>
            <person name="Marcos A.T."/>
            <person name="Martin J."/>
            <person name="McCluskey K."/>
            <person name="Medina H.R."/>
            <person name="Miralles-Duran A."/>
            <person name="Miyazaki A."/>
            <person name="Munoz-Torres E."/>
            <person name="Oguiza J.A."/>
            <person name="Ohm R."/>
            <person name="Olmedo M."/>
            <person name="Orejas M."/>
            <person name="Ortiz-Castellanos L."/>
            <person name="Pisabarro A.G."/>
            <person name="Rodriguez-Romero J."/>
            <person name="Ruiz-Herrera J."/>
            <person name="Ruiz-Vazquez R."/>
            <person name="Sanz C."/>
            <person name="Schackwitz W."/>
            <person name="Schmutz J."/>
            <person name="Shahriari M."/>
            <person name="Shelest E."/>
            <person name="Silva-Franco F."/>
            <person name="Soanes D."/>
            <person name="Syed K."/>
            <person name="Tagua V.G."/>
            <person name="Talbot N.J."/>
            <person name="Thon M."/>
            <person name="De vries R.P."/>
            <person name="Wiebenga A."/>
            <person name="Yadav J.S."/>
            <person name="Braun E.L."/>
            <person name="Baker S."/>
            <person name="Garre V."/>
            <person name="Horwitz B."/>
            <person name="Torres-Martinez S."/>
            <person name="Idnurm A."/>
            <person name="Herrera-Estrella A."/>
            <person name="Gabaldon T."/>
            <person name="Grigoriev I.V."/>
        </authorList>
    </citation>
    <scope>NUCLEOTIDE SEQUENCE [LARGE SCALE GENOMIC DNA]</scope>
    <source>
        <strain evidence="4">NRRL 1555(-)</strain>
    </source>
</reference>
<gene>
    <name evidence="3" type="ORF">PHYBLDRAFT_140902</name>
</gene>
<proteinExistence type="predicted"/>
<dbReference type="PROSITE" id="PS51253">
    <property type="entry name" value="HTH_CENPB"/>
    <property type="match status" value="1"/>
</dbReference>
<evidence type="ECO:0000313" key="4">
    <source>
        <dbReference type="Proteomes" id="UP000077315"/>
    </source>
</evidence>
<evidence type="ECO:0000313" key="3">
    <source>
        <dbReference type="EMBL" id="OAD78850.1"/>
    </source>
</evidence>
<dbReference type="Pfam" id="PF03184">
    <property type="entry name" value="DDE_1"/>
    <property type="match status" value="1"/>
</dbReference>
<sequence length="503" mass="57815">MSNPQLAEWAKETFGLQKAPDASTISKILKRGDQGLIMQANVKNRKRVRKQIEEAVILWINIAENNQIPITWELIKTKATIFAERIGVKNFSASQGWMEKFGKQLLQIDKAAIKEKIERYSARDIYNFDKTALFYAAPPRTTISHQKFSGWKDNKKRLTVGLLCNADGTNKWSDVLMIGHARRPNYFNKNNKKQEASDHGFSMYHYNSNAWMTRSIFHVFLRRFDHAMKAQKHKVLLILDNFSGHIVDYTPTNVELLFLPPNTTSHLQPLDGGIIRAFKAYFKRKQYAKAYQYIGMIQNGNQDKIGPIDKIFEIDQLWAMKWIREAWESVLAKTIENCWNATIFCFIEDEDSEDVNQAMIQQSLAEKVLVEGLQETLDKIAGSGLLSLEDCPTNESDPLYESQCTHRVVNENEIADIVIEEYDADENAANNSNEETTEVESAVSFKRTYSASEKFECVCTLLDILEDEDIDRDFVSKVEGLRNKFQKTANSKQTKVTSFFKSF</sequence>
<dbReference type="PANTHER" id="PTHR19303">
    <property type="entry name" value="TRANSPOSON"/>
    <property type="match status" value="1"/>
</dbReference>
<dbReference type="InterPro" id="IPR006600">
    <property type="entry name" value="HTH_CenpB_DNA-bd_dom"/>
</dbReference>
<keyword evidence="4" id="KW-1185">Reference proteome</keyword>
<keyword evidence="3" id="KW-0371">Homeobox</keyword>
<dbReference type="SUPFAM" id="SSF46689">
    <property type="entry name" value="Homeodomain-like"/>
    <property type="match status" value="1"/>
</dbReference>
<dbReference type="EMBL" id="KV440973">
    <property type="protein sequence ID" value="OAD78850.1"/>
    <property type="molecule type" value="Genomic_DNA"/>
</dbReference>
<dbReference type="GO" id="GO:0003677">
    <property type="term" value="F:DNA binding"/>
    <property type="evidence" value="ECO:0007669"/>
    <property type="project" value="UniProtKB-KW"/>
</dbReference>
<dbReference type="VEuPathDB" id="FungiDB:PHYBLDRAFT_140902"/>
<dbReference type="AlphaFoldDB" id="A0A163EIN6"/>
<dbReference type="GeneID" id="28991385"/>
<dbReference type="InterPro" id="IPR004875">
    <property type="entry name" value="DDE_SF_endonuclease_dom"/>
</dbReference>
<organism evidence="3 4">
    <name type="scientific">Phycomyces blakesleeanus (strain ATCC 8743b / DSM 1359 / FGSC 10004 / NBRC 33097 / NRRL 1555)</name>
    <dbReference type="NCBI Taxonomy" id="763407"/>
    <lineage>
        <taxon>Eukaryota</taxon>
        <taxon>Fungi</taxon>
        <taxon>Fungi incertae sedis</taxon>
        <taxon>Mucoromycota</taxon>
        <taxon>Mucoromycotina</taxon>
        <taxon>Mucoromycetes</taxon>
        <taxon>Mucorales</taxon>
        <taxon>Phycomycetaceae</taxon>
        <taxon>Phycomyces</taxon>
    </lineage>
</organism>
<dbReference type="Pfam" id="PF03221">
    <property type="entry name" value="HTH_Tnp_Tc5"/>
    <property type="match status" value="1"/>
</dbReference>
<dbReference type="InterPro" id="IPR050863">
    <property type="entry name" value="CenT-Element_Derived"/>
</dbReference>
<protein>
    <submittedName>
        <fullName evidence="3">Homeodomain-like DNA binding domain-containing transcription factor</fullName>
    </submittedName>
</protein>
<evidence type="ECO:0000256" key="1">
    <source>
        <dbReference type="ARBA" id="ARBA00023125"/>
    </source>
</evidence>
<dbReference type="FunCoup" id="A0A163EIN6">
    <property type="interactions" value="230"/>
</dbReference>
<evidence type="ECO:0000259" key="2">
    <source>
        <dbReference type="PROSITE" id="PS51253"/>
    </source>
</evidence>
<dbReference type="InterPro" id="IPR009057">
    <property type="entry name" value="Homeodomain-like_sf"/>
</dbReference>
<keyword evidence="1 3" id="KW-0238">DNA-binding</keyword>
<name>A0A163EIN6_PHYB8</name>
<dbReference type="PANTHER" id="PTHR19303:SF73">
    <property type="entry name" value="PROTEIN PDC2"/>
    <property type="match status" value="1"/>
</dbReference>
<dbReference type="GO" id="GO:0005634">
    <property type="term" value="C:nucleus"/>
    <property type="evidence" value="ECO:0007669"/>
    <property type="project" value="TreeGrafter"/>
</dbReference>
<dbReference type="Proteomes" id="UP000077315">
    <property type="component" value="Unassembled WGS sequence"/>
</dbReference>